<evidence type="ECO:0000313" key="3">
    <source>
        <dbReference type="Proteomes" id="UP000663832"/>
    </source>
</evidence>
<dbReference type="Proteomes" id="UP000663877">
    <property type="component" value="Unassembled WGS sequence"/>
</dbReference>
<protein>
    <submittedName>
        <fullName evidence="2">Uncharacterized protein</fullName>
    </submittedName>
</protein>
<reference evidence="2" key="1">
    <citation type="submission" date="2021-02" db="EMBL/GenBank/DDBJ databases">
        <authorList>
            <person name="Nowell W R."/>
        </authorList>
    </citation>
    <scope>NUCLEOTIDE SEQUENCE</scope>
</reference>
<evidence type="ECO:0000313" key="1">
    <source>
        <dbReference type="EMBL" id="CAF1396999.1"/>
    </source>
</evidence>
<gene>
    <name evidence="1" type="ORF">BJG266_LOCUS37435</name>
    <name evidence="2" type="ORF">QVE165_LOCUS54333</name>
</gene>
<keyword evidence="3" id="KW-1185">Reference proteome</keyword>
<proteinExistence type="predicted"/>
<name>A0A816BRF2_9BILA</name>
<organism evidence="2 3">
    <name type="scientific">Adineta steineri</name>
    <dbReference type="NCBI Taxonomy" id="433720"/>
    <lineage>
        <taxon>Eukaryota</taxon>
        <taxon>Metazoa</taxon>
        <taxon>Spiralia</taxon>
        <taxon>Gnathifera</taxon>
        <taxon>Rotifera</taxon>
        <taxon>Eurotatoria</taxon>
        <taxon>Bdelloidea</taxon>
        <taxon>Adinetida</taxon>
        <taxon>Adinetidae</taxon>
        <taxon>Adineta</taxon>
    </lineage>
</organism>
<evidence type="ECO:0000313" key="2">
    <source>
        <dbReference type="EMBL" id="CAF1612876.1"/>
    </source>
</evidence>
<sequence>MHHQEFITKSAEEILLDETELLTTTNKQVTTTNTNKISKTIFNNGTSAGILGGKENQSGRIRVILNEGSTAGVLEPVNGCTRLLMTEEGNVVLTRVGAGVTGEWIKRLIARRA</sequence>
<dbReference type="EMBL" id="CAJNOM010001568">
    <property type="protein sequence ID" value="CAF1612876.1"/>
    <property type="molecule type" value="Genomic_DNA"/>
</dbReference>
<comment type="caution">
    <text evidence="2">The sequence shown here is derived from an EMBL/GenBank/DDBJ whole genome shotgun (WGS) entry which is preliminary data.</text>
</comment>
<accession>A0A816BRF2</accession>
<dbReference type="AlphaFoldDB" id="A0A816BRF2"/>
<dbReference type="EMBL" id="CAJNOI010001241">
    <property type="protein sequence ID" value="CAF1396999.1"/>
    <property type="molecule type" value="Genomic_DNA"/>
</dbReference>
<dbReference type="Proteomes" id="UP000663832">
    <property type="component" value="Unassembled WGS sequence"/>
</dbReference>